<dbReference type="PANTHER" id="PTHR12619:SF21">
    <property type="entry name" value="RFX-TYPE WINGED-HELIX DOMAIN-CONTAINING PROTEIN"/>
    <property type="match status" value="1"/>
</dbReference>
<dbReference type="AlphaFoldDB" id="A0A834R5U8"/>
<dbReference type="Proteomes" id="UP000070412">
    <property type="component" value="Unassembled WGS sequence"/>
</dbReference>
<dbReference type="OrthoDB" id="10069709at2759"/>
<feature type="region of interest" description="Disordered" evidence="2">
    <location>
        <begin position="340"/>
        <end position="362"/>
    </location>
</feature>
<sequence length="1029" mass="115512">MKHIFPQVKPRRLGQRGNSKYCYSGLQKRRSLSTPELPIIDHENHSQNNRLENPDSLASNANSQKASDLYSKNILLSEENVSKIILNWIERNLGRKFASSIEAAKFLLESQYVKLNRSDIDDSFQQSLLEKGNHRISETLKHKSSNDNQNAKKKSELNGTIASKKHSGAEIIHDECINQNSTIKNDGRDNRKIKINAIGHHNNRDANSIIVASSSEIQTIIQPNKKPIRYKPIQPKPMLILQQEKTNIPQSLANPPKTSVMDSDQLNFSLENRSAPKSRQQSNRKVKKEVTNKSSMVISDNRKPIVGKFVLNENEKNYKRQMDEQDPDVFDAKKRHISRIPLPSSSSSTSFEDHSSHKKDHTSFCHRDCSRKLDILPEELQVNELENEALNDYLNNINNTNGSNSFVEFNDHHDHRTNGESFEQIKKLLENHLAKSSTSNNNASISSSNNSFLNYEKSSESNREKSSLRVLLTDALSQDGNSTGNVAKYSEQNGFFQATETNLNQKHSFGFQPISPMNDSTAHQTLNSITVNDNSNSKFFDAFDDDRQIQTNANKDSKPSSEINSPFMSPRNTPNSVGGGSFPRSRNNSGQSSYSNYRRTPLQNLDSGVSSISSSPFISPQSTPIPSSCKVRSIEISNNNVCRSLNFRARHNSGPVEAIFNHNHPITDYMRSNSLSPMIVNESVFFSNLPIVSTERNIDPNQQLSSPPALTTTTSSSLVPIQTDQTKENLKQVNFNEIQSQQISSNPESIISNRVRHRHFSNPYNTVSTFVHQQQQSINPKIENNSCDLGFKMLLNRSQSVPLHQMFDSIDTNSDDNGLVQNNPYDFLSSMTLNDSGHYLDGVEDESLNELSKSISTSARSSNNDGVDVSSNELMIMNDILSSTLDDLLINTDDSIIQSGQDLIVSSVQMIPNLKSQSIRNSSDESQIERNFQHQSHQTPNIMLNSSVEKNNATSNAIVGDCDQQQSASNSITNNDSMKQTNEFNDLLINDVESYPNAIDAFQDCDNEFSNIDLIGNNNLIQDKQLPRY</sequence>
<feature type="region of interest" description="Disordered" evidence="2">
    <location>
        <begin position="270"/>
        <end position="291"/>
    </location>
</feature>
<reference evidence="4" key="2">
    <citation type="submission" date="2020-01" db="EMBL/GenBank/DDBJ databases">
        <authorList>
            <person name="Korhonen P.K.K."/>
            <person name="Guangxu M.G."/>
            <person name="Wang T.W."/>
            <person name="Stroehlein A.J.S."/>
            <person name="Young N.D."/>
            <person name="Ang C.-S.A."/>
            <person name="Fernando D.W.F."/>
            <person name="Lu H.L."/>
            <person name="Taylor S.T."/>
            <person name="Ehtesham M.E.M."/>
            <person name="Najaraj S.H.N."/>
            <person name="Harsha G.H.G."/>
            <person name="Madugundu A.M."/>
            <person name="Renuse S.R."/>
            <person name="Holt D.H."/>
            <person name="Pandey A.P."/>
            <person name="Papenfuss A.P."/>
            <person name="Gasser R.B.G."/>
            <person name="Fischer K.F."/>
        </authorList>
    </citation>
    <scope>NUCLEOTIDE SEQUENCE</scope>
    <source>
        <strain evidence="4">SSS_KF_BRIS2020</strain>
    </source>
</reference>
<organism evidence="4">
    <name type="scientific">Sarcoptes scabiei</name>
    <name type="common">Itch mite</name>
    <name type="synonym">Acarus scabiei</name>
    <dbReference type="NCBI Taxonomy" id="52283"/>
    <lineage>
        <taxon>Eukaryota</taxon>
        <taxon>Metazoa</taxon>
        <taxon>Ecdysozoa</taxon>
        <taxon>Arthropoda</taxon>
        <taxon>Chelicerata</taxon>
        <taxon>Arachnida</taxon>
        <taxon>Acari</taxon>
        <taxon>Acariformes</taxon>
        <taxon>Sarcoptiformes</taxon>
        <taxon>Astigmata</taxon>
        <taxon>Psoroptidia</taxon>
        <taxon>Sarcoptoidea</taxon>
        <taxon>Sarcoptidae</taxon>
        <taxon>Sarcoptinae</taxon>
        <taxon>Sarcoptes</taxon>
    </lineage>
</organism>
<protein>
    <submittedName>
        <fullName evidence="4">DNA-binding protein RFX7</fullName>
    </submittedName>
</protein>
<feature type="compositionally biased region" description="Polar residues" evidence="2">
    <location>
        <begin position="270"/>
        <end position="281"/>
    </location>
</feature>
<proteinExistence type="predicted"/>
<evidence type="ECO:0000313" key="5">
    <source>
        <dbReference type="EnsemblMetazoa" id="KAF7491469.1"/>
    </source>
</evidence>
<gene>
    <name evidence="4" type="ORF">SSS_3812</name>
</gene>
<feature type="compositionally biased region" description="Low complexity" evidence="2">
    <location>
        <begin position="610"/>
        <end position="625"/>
    </location>
</feature>
<evidence type="ECO:0000259" key="3">
    <source>
        <dbReference type="PROSITE" id="PS51526"/>
    </source>
</evidence>
<dbReference type="InterPro" id="IPR036388">
    <property type="entry name" value="WH-like_DNA-bd_sf"/>
</dbReference>
<feature type="region of interest" description="Disordered" evidence="2">
    <location>
        <begin position="138"/>
        <end position="162"/>
    </location>
</feature>
<dbReference type="Gene3D" id="1.10.10.10">
    <property type="entry name" value="Winged helix-like DNA-binding domain superfamily/Winged helix DNA-binding domain"/>
    <property type="match status" value="1"/>
</dbReference>
<feature type="domain" description="RFX-type winged-helix" evidence="3">
    <location>
        <begin position="1"/>
        <end position="30"/>
    </location>
</feature>
<dbReference type="GO" id="GO:0000978">
    <property type="term" value="F:RNA polymerase II cis-regulatory region sequence-specific DNA binding"/>
    <property type="evidence" value="ECO:0007669"/>
    <property type="project" value="TreeGrafter"/>
</dbReference>
<evidence type="ECO:0000256" key="2">
    <source>
        <dbReference type="SAM" id="MobiDB-lite"/>
    </source>
</evidence>
<dbReference type="GO" id="GO:0000981">
    <property type="term" value="F:DNA-binding transcription factor activity, RNA polymerase II-specific"/>
    <property type="evidence" value="ECO:0007669"/>
    <property type="project" value="TreeGrafter"/>
</dbReference>
<feature type="compositionally biased region" description="Polar residues" evidence="2">
    <location>
        <begin position="584"/>
        <end position="609"/>
    </location>
</feature>
<keyword evidence="6" id="KW-1185">Reference proteome</keyword>
<dbReference type="EMBL" id="WVUK01000059">
    <property type="protein sequence ID" value="KAF7491469.1"/>
    <property type="molecule type" value="Genomic_DNA"/>
</dbReference>
<evidence type="ECO:0000256" key="1">
    <source>
        <dbReference type="ARBA" id="ARBA00023125"/>
    </source>
</evidence>
<feature type="compositionally biased region" description="Basic and acidic residues" evidence="2">
    <location>
        <begin position="351"/>
        <end position="362"/>
    </location>
</feature>
<reference evidence="5" key="3">
    <citation type="submission" date="2022-06" db="UniProtKB">
        <authorList>
            <consortium name="EnsemblMetazoa"/>
        </authorList>
    </citation>
    <scope>IDENTIFICATION</scope>
</reference>
<evidence type="ECO:0000313" key="6">
    <source>
        <dbReference type="Proteomes" id="UP000070412"/>
    </source>
</evidence>
<name>A0A834R5U8_SARSC</name>
<dbReference type="InterPro" id="IPR003150">
    <property type="entry name" value="DNA-bd_RFX"/>
</dbReference>
<feature type="compositionally biased region" description="Polar residues" evidence="2">
    <location>
        <begin position="551"/>
        <end position="576"/>
    </location>
</feature>
<reference evidence="6" key="1">
    <citation type="journal article" date="2020" name="PLoS Negl. Trop. Dis.">
        <title>High-quality nuclear genome for Sarcoptes scabiei-A critical resource for a neglected parasite.</title>
        <authorList>
            <person name="Korhonen P.K."/>
            <person name="Gasser R.B."/>
            <person name="Ma G."/>
            <person name="Wang T."/>
            <person name="Stroehlein A.J."/>
            <person name="Young N.D."/>
            <person name="Ang C.S."/>
            <person name="Fernando D.D."/>
            <person name="Lu H.C."/>
            <person name="Taylor S."/>
            <person name="Reynolds S.L."/>
            <person name="Mofiz E."/>
            <person name="Najaraj S.H."/>
            <person name="Gowda H."/>
            <person name="Madugundu A."/>
            <person name="Renuse S."/>
            <person name="Holt D."/>
            <person name="Pandey A."/>
            <person name="Papenfuss A.T."/>
            <person name="Fischer K."/>
        </authorList>
    </citation>
    <scope>NUCLEOTIDE SEQUENCE [LARGE SCALE GENOMIC DNA]</scope>
</reference>
<feature type="region of interest" description="Disordered" evidence="2">
    <location>
        <begin position="551"/>
        <end position="625"/>
    </location>
</feature>
<evidence type="ECO:0000313" key="4">
    <source>
        <dbReference type="EMBL" id="KAF7491469.1"/>
    </source>
</evidence>
<dbReference type="PANTHER" id="PTHR12619">
    <property type="entry name" value="RFX TRANSCRIPTION FACTOR FAMILY"/>
    <property type="match status" value="1"/>
</dbReference>
<dbReference type="Pfam" id="PF02257">
    <property type="entry name" value="RFX_DNA_binding"/>
    <property type="match status" value="1"/>
</dbReference>
<accession>A0A834R5U8</accession>
<dbReference type="EnsemblMetazoa" id="SSS_3812s_mrna">
    <property type="protein sequence ID" value="KAF7491469.1"/>
    <property type="gene ID" value="SSS_3812"/>
</dbReference>
<dbReference type="InterPro" id="IPR039779">
    <property type="entry name" value="RFX-like"/>
</dbReference>
<dbReference type="PROSITE" id="PS51526">
    <property type="entry name" value="RFX_DBD"/>
    <property type="match status" value="1"/>
</dbReference>
<keyword evidence="1 4" id="KW-0238">DNA-binding</keyword>